<evidence type="ECO:0000313" key="2">
    <source>
        <dbReference type="Proteomes" id="UP000242791"/>
    </source>
</evidence>
<sequence>MECKPELVSSEPPEFPSVDGPFISVRLCWPPSRERVRKLNTPEEEHNALEDYIGDNGFRLEDVSAIVPLSKRQYDVAVHERVLAKFQSVTSHLKVQPFSEYDSLSINHGEGPAAAIAVEKYEAELQKGVIPGTKEWFEAQISMYKTYGSSHATPQISLSEIDDDATPTVKLLH</sequence>
<dbReference type="VEuPathDB" id="FungiDB:ACJ73_02472"/>
<accession>A0A1J9QDI5</accession>
<dbReference type="EMBL" id="LGTZ01000265">
    <property type="protein sequence ID" value="OJD26162.1"/>
    <property type="molecule type" value="Genomic_DNA"/>
</dbReference>
<dbReference type="AlphaFoldDB" id="A0A1J9QDI5"/>
<keyword evidence="2" id="KW-1185">Reference proteome</keyword>
<dbReference type="Proteomes" id="UP000242791">
    <property type="component" value="Unassembled WGS sequence"/>
</dbReference>
<organism evidence="1 2">
    <name type="scientific">Blastomyces percursus</name>
    <dbReference type="NCBI Taxonomy" id="1658174"/>
    <lineage>
        <taxon>Eukaryota</taxon>
        <taxon>Fungi</taxon>
        <taxon>Dikarya</taxon>
        <taxon>Ascomycota</taxon>
        <taxon>Pezizomycotina</taxon>
        <taxon>Eurotiomycetes</taxon>
        <taxon>Eurotiomycetidae</taxon>
        <taxon>Onygenales</taxon>
        <taxon>Ajellomycetaceae</taxon>
        <taxon>Blastomyces</taxon>
    </lineage>
</organism>
<name>A0A1J9QDI5_9EURO</name>
<reference evidence="1 2" key="1">
    <citation type="submission" date="2015-08" db="EMBL/GenBank/DDBJ databases">
        <title>Emmonsia species relationships and genome sequence.</title>
        <authorList>
            <person name="Cuomo C.A."/>
            <person name="Schwartz I.S."/>
            <person name="Kenyon C."/>
            <person name="De Hoog G.S."/>
            <person name="Govender N.P."/>
            <person name="Botha A."/>
            <person name="Moreno L."/>
            <person name="De Vries M."/>
            <person name="Munoz J.F."/>
            <person name="Stielow J.B."/>
        </authorList>
    </citation>
    <scope>NUCLEOTIDE SEQUENCE [LARGE SCALE GENOMIC DNA]</scope>
    <source>
        <strain evidence="1 2">EI222</strain>
    </source>
</reference>
<proteinExistence type="predicted"/>
<protein>
    <submittedName>
        <fullName evidence="1">Uncharacterized protein</fullName>
    </submittedName>
</protein>
<dbReference type="OrthoDB" id="10486689at2759"/>
<evidence type="ECO:0000313" key="1">
    <source>
        <dbReference type="EMBL" id="OJD26162.1"/>
    </source>
</evidence>
<comment type="caution">
    <text evidence="1">The sequence shown here is derived from an EMBL/GenBank/DDBJ whole genome shotgun (WGS) entry which is preliminary data.</text>
</comment>
<gene>
    <name evidence="1" type="ORF">ACJ73_02472</name>
</gene>